<accession>A0A4U7B7R4</accession>
<feature type="compositionally biased region" description="Basic and acidic residues" evidence="1">
    <location>
        <begin position="34"/>
        <end position="44"/>
    </location>
</feature>
<proteinExistence type="predicted"/>
<organism evidence="2 3">
    <name type="scientific">Elsinoe australis</name>
    <dbReference type="NCBI Taxonomy" id="40998"/>
    <lineage>
        <taxon>Eukaryota</taxon>
        <taxon>Fungi</taxon>
        <taxon>Dikarya</taxon>
        <taxon>Ascomycota</taxon>
        <taxon>Pezizomycotina</taxon>
        <taxon>Dothideomycetes</taxon>
        <taxon>Dothideomycetidae</taxon>
        <taxon>Myriangiales</taxon>
        <taxon>Elsinoaceae</taxon>
        <taxon>Elsinoe</taxon>
    </lineage>
</organism>
<evidence type="ECO:0000313" key="2">
    <source>
        <dbReference type="EMBL" id="TKX27543.1"/>
    </source>
</evidence>
<feature type="compositionally biased region" description="Acidic residues" evidence="1">
    <location>
        <begin position="689"/>
        <end position="711"/>
    </location>
</feature>
<evidence type="ECO:0008006" key="4">
    <source>
        <dbReference type="Google" id="ProtNLM"/>
    </source>
</evidence>
<comment type="caution">
    <text evidence="2">The sequence shown here is derived from an EMBL/GenBank/DDBJ whole genome shotgun (WGS) entry which is preliminary data.</text>
</comment>
<feature type="region of interest" description="Disordered" evidence="1">
    <location>
        <begin position="671"/>
        <end position="711"/>
    </location>
</feature>
<dbReference type="SUPFAM" id="SSF52047">
    <property type="entry name" value="RNI-like"/>
    <property type="match status" value="1"/>
</dbReference>
<sequence length="711" mass="81447">MSDRSRKRRSTRVAETRKRSIYAEPDTEDDFSLSDEKFSESDRPAKRRRDQTSTRTRHTADDIADDAAPDATPPSTGKSRRKKSVRMRRSKRTTTVGVNVIKRVASLVGRPRGRRNKTSKFVSKPPPVVVEIPSDGVQPSWQELPYEVLLQIFTYAYTNDSHSWLLKTARTVCKAFAEPALTAFYQQPRLPTSAHLEHLHALAQYPDGHGWMNYRVKVRKLELDINAFVNRKDEDDTFELASLISKLPKLEEVLITSVQDKPPYRRHALPRWKYPASLFDALENTERQLRSWRWNWLFVRQTGQAPRLYDYMCKHHQSPAFQNVRHLEISDHPEFVTSAEDQAHQEDKIAEAIALLPSLKSLELETCDIVNARFLERLPKSLSRLRLANCEALTSEAIEVFLSQDGGCQLESLVLDHNVRLDLAFLPLLKSTCSKLKHLSMDLHYYSQHHTVNDAEARYKQLLTADEVPTWPSTLESIEMIHLQKWSADGGQSLFGSLIDSAKELPNLRKLVLHAHISISWRDRASFREQWIDKLTKVFLRKCKDPDPNLASLKAFRIAKDIEKPSSPDDLRPQLSGRTVSNVEILRRSISEEDFSSHENTHDEGAASSTARRSRRIAEVETQRARRSDSRRASIESISSSDEAEGSDTEGTGRDGTLFKQGMCHIVDVKIDNQRPREEQFNESHFLDSEESGDGDWNEEGDELLDDGYAW</sequence>
<dbReference type="Proteomes" id="UP000308133">
    <property type="component" value="Unassembled WGS sequence"/>
</dbReference>
<dbReference type="Gene3D" id="3.80.10.10">
    <property type="entry name" value="Ribonuclease Inhibitor"/>
    <property type="match status" value="1"/>
</dbReference>
<name>A0A4U7B7R4_9PEZI</name>
<protein>
    <recommendedName>
        <fullName evidence="4">F-box domain-containing protein</fullName>
    </recommendedName>
</protein>
<feature type="compositionally biased region" description="Basic and acidic residues" evidence="1">
    <location>
        <begin position="671"/>
        <end position="688"/>
    </location>
</feature>
<evidence type="ECO:0000313" key="3">
    <source>
        <dbReference type="Proteomes" id="UP000308133"/>
    </source>
</evidence>
<feature type="compositionally biased region" description="Basic and acidic residues" evidence="1">
    <location>
        <begin position="591"/>
        <end position="605"/>
    </location>
</feature>
<dbReference type="AlphaFoldDB" id="A0A4U7B7R4"/>
<evidence type="ECO:0000256" key="1">
    <source>
        <dbReference type="SAM" id="MobiDB-lite"/>
    </source>
</evidence>
<reference evidence="2 3" key="1">
    <citation type="submission" date="2018-02" db="EMBL/GenBank/DDBJ databases">
        <title>Draft genome sequences of Elsinoe sp., causing black scab on jojoba.</title>
        <authorList>
            <person name="Stodart B."/>
            <person name="Jeffress S."/>
            <person name="Ash G."/>
            <person name="Arun Chinnappa K."/>
        </authorList>
    </citation>
    <scope>NUCLEOTIDE SEQUENCE [LARGE SCALE GENOMIC DNA]</scope>
    <source>
        <strain evidence="2 3">Hillstone_2</strain>
    </source>
</reference>
<dbReference type="InterPro" id="IPR032675">
    <property type="entry name" value="LRR_dom_sf"/>
</dbReference>
<feature type="compositionally biased region" description="Basic residues" evidence="1">
    <location>
        <begin position="1"/>
        <end position="11"/>
    </location>
</feature>
<gene>
    <name evidence="2" type="ORF">C1H76_0381</name>
</gene>
<feature type="region of interest" description="Disordered" evidence="1">
    <location>
        <begin position="1"/>
        <end position="93"/>
    </location>
</feature>
<feature type="compositionally biased region" description="Basic residues" evidence="1">
    <location>
        <begin position="78"/>
        <end position="92"/>
    </location>
</feature>
<feature type="compositionally biased region" description="Basic and acidic residues" evidence="1">
    <location>
        <begin position="616"/>
        <end position="634"/>
    </location>
</feature>
<feature type="region of interest" description="Disordered" evidence="1">
    <location>
        <begin position="591"/>
        <end position="657"/>
    </location>
</feature>
<dbReference type="EMBL" id="PTQR01000004">
    <property type="protein sequence ID" value="TKX27543.1"/>
    <property type="molecule type" value="Genomic_DNA"/>
</dbReference>